<keyword evidence="3" id="KW-0804">Transcription</keyword>
<dbReference type="InterPro" id="IPR018062">
    <property type="entry name" value="HTH_AraC-typ_CS"/>
</dbReference>
<evidence type="ECO:0000259" key="4">
    <source>
        <dbReference type="PROSITE" id="PS01124"/>
    </source>
</evidence>
<dbReference type="Pfam" id="PF12833">
    <property type="entry name" value="HTH_18"/>
    <property type="match status" value="1"/>
</dbReference>
<dbReference type="PROSITE" id="PS00041">
    <property type="entry name" value="HTH_ARAC_FAMILY_1"/>
    <property type="match status" value="1"/>
</dbReference>
<proteinExistence type="predicted"/>
<dbReference type="InterPro" id="IPR020449">
    <property type="entry name" value="Tscrpt_reg_AraC-type_HTH"/>
</dbReference>
<dbReference type="PRINTS" id="PR00032">
    <property type="entry name" value="HTHARAC"/>
</dbReference>
<dbReference type="OrthoDB" id="9813413at2"/>
<dbReference type="AlphaFoldDB" id="A0A1Z5H568"/>
<dbReference type="RefSeq" id="WP_098823700.1">
    <property type="nucleotide sequence ID" value="NZ_BCMJ01000002.1"/>
</dbReference>
<accession>A0A1Z5H568</accession>
<dbReference type="GO" id="GO:0003700">
    <property type="term" value="F:DNA-binding transcription factor activity"/>
    <property type="evidence" value="ECO:0007669"/>
    <property type="project" value="InterPro"/>
</dbReference>
<evidence type="ECO:0000313" key="6">
    <source>
        <dbReference type="Proteomes" id="UP000223370"/>
    </source>
</evidence>
<protein>
    <submittedName>
        <fullName evidence="5">AraC family transcriptional regulator</fullName>
    </submittedName>
</protein>
<dbReference type="InterPro" id="IPR018060">
    <property type="entry name" value="HTH_AraC"/>
</dbReference>
<comment type="caution">
    <text evidence="5">The sequence shown here is derived from an EMBL/GenBank/DDBJ whole genome shotgun (WGS) entry which is preliminary data.</text>
</comment>
<keyword evidence="2" id="KW-0238">DNA-binding</keyword>
<feature type="domain" description="HTH araC/xylS-type" evidence="4">
    <location>
        <begin position="187"/>
        <end position="285"/>
    </location>
</feature>
<keyword evidence="6" id="KW-1185">Reference proteome</keyword>
<dbReference type="Proteomes" id="UP000223370">
    <property type="component" value="Unassembled WGS sequence"/>
</dbReference>
<dbReference type="PROSITE" id="PS01124">
    <property type="entry name" value="HTH_ARAC_FAMILY_2"/>
    <property type="match status" value="1"/>
</dbReference>
<evidence type="ECO:0000256" key="3">
    <source>
        <dbReference type="ARBA" id="ARBA00023163"/>
    </source>
</evidence>
<evidence type="ECO:0000256" key="2">
    <source>
        <dbReference type="ARBA" id="ARBA00023125"/>
    </source>
</evidence>
<name>A0A1Z5H568_9LACO</name>
<dbReference type="EMBL" id="BCMJ01000002">
    <property type="protein sequence ID" value="GAT18175.1"/>
    <property type="molecule type" value="Genomic_DNA"/>
</dbReference>
<dbReference type="GO" id="GO:0043565">
    <property type="term" value="F:sequence-specific DNA binding"/>
    <property type="evidence" value="ECO:0007669"/>
    <property type="project" value="InterPro"/>
</dbReference>
<organism evidence="5 6">
    <name type="scientific">Secundilactobacillus silagincola</name>
    <dbReference type="NCBI Taxonomy" id="1714681"/>
    <lineage>
        <taxon>Bacteria</taxon>
        <taxon>Bacillati</taxon>
        <taxon>Bacillota</taxon>
        <taxon>Bacilli</taxon>
        <taxon>Lactobacillales</taxon>
        <taxon>Lactobacillaceae</taxon>
        <taxon>Secundilactobacillus</taxon>
    </lineage>
</organism>
<reference evidence="5 6" key="1">
    <citation type="submission" date="2015-11" db="EMBL/GenBank/DDBJ databases">
        <title>Draft genome sequences of new species of the genus Lactobacillus isolated from orchardgrass silage.</title>
        <authorList>
            <person name="Tohno M."/>
            <person name="Tanizawa Y."/>
            <person name="Arita M."/>
        </authorList>
    </citation>
    <scope>NUCLEOTIDE SEQUENCE [LARGE SCALE GENOMIC DNA]</scope>
    <source>
        <strain evidence="5 6">IWT5</strain>
    </source>
</reference>
<dbReference type="InterPro" id="IPR009057">
    <property type="entry name" value="Homeodomain-like_sf"/>
</dbReference>
<dbReference type="SUPFAM" id="SSF51215">
    <property type="entry name" value="Regulatory protein AraC"/>
    <property type="match status" value="1"/>
</dbReference>
<keyword evidence="1" id="KW-0805">Transcription regulation</keyword>
<dbReference type="SMART" id="SM00342">
    <property type="entry name" value="HTH_ARAC"/>
    <property type="match status" value="1"/>
</dbReference>
<dbReference type="PANTHER" id="PTHR43280">
    <property type="entry name" value="ARAC-FAMILY TRANSCRIPTIONAL REGULATOR"/>
    <property type="match status" value="1"/>
</dbReference>
<dbReference type="InterPro" id="IPR037923">
    <property type="entry name" value="HTH-like"/>
</dbReference>
<gene>
    <name evidence="5" type="ORF">IWT5_00448</name>
</gene>
<evidence type="ECO:0000313" key="5">
    <source>
        <dbReference type="EMBL" id="GAT18175.1"/>
    </source>
</evidence>
<sequence length="289" mass="33525">MAQAAYISLSCLPLPTFIEGRRVELKPDGSKMNQVHLEYFVFVFVRKGRLNVIQEDVEQQISEGEIFIMTPGYHKYVWWADKEAVKLDWIYAYVGGDWHVQSSLTPAKNSMKTLILHPPVPVQTLFLMQHRSVEQPEQVYSMVDQLVSKELNCNSKQFFEAQSIFIKLLSCLQTQDNAKNELTQMSLSIQRYLKKNFNKKITAATLSEHFDARPNYIVRVLRQTIGMSPAEFLMQYRMEEATQWLLNTDTTVEDIALNVGFQNIYYFSTSFKKYTGVSPTKYRQNAKAK</sequence>
<dbReference type="PANTHER" id="PTHR43280:SF28">
    <property type="entry name" value="HTH-TYPE TRANSCRIPTIONAL ACTIVATOR RHAS"/>
    <property type="match status" value="1"/>
</dbReference>
<evidence type="ECO:0000256" key="1">
    <source>
        <dbReference type="ARBA" id="ARBA00023015"/>
    </source>
</evidence>
<dbReference type="SUPFAM" id="SSF46689">
    <property type="entry name" value="Homeodomain-like"/>
    <property type="match status" value="1"/>
</dbReference>
<dbReference type="Gene3D" id="1.10.10.60">
    <property type="entry name" value="Homeodomain-like"/>
    <property type="match status" value="2"/>
</dbReference>